<evidence type="ECO:0000313" key="3">
    <source>
        <dbReference type="Proteomes" id="UP001258315"/>
    </source>
</evidence>
<comment type="caution">
    <text evidence="2">The sequence shown here is derived from an EMBL/GenBank/DDBJ whole genome shotgun (WGS) entry which is preliminary data.</text>
</comment>
<gene>
    <name evidence="2" type="ORF">QE417_003443</name>
</gene>
<evidence type="ECO:0000256" key="1">
    <source>
        <dbReference type="SAM" id="Phobius"/>
    </source>
</evidence>
<reference evidence="3" key="1">
    <citation type="submission" date="2023-07" db="EMBL/GenBank/DDBJ databases">
        <title>Functional and genomic diversity of the sorghum phyllosphere microbiome.</title>
        <authorList>
            <person name="Shade A."/>
        </authorList>
    </citation>
    <scope>NUCLEOTIDE SEQUENCE [LARGE SCALE GENOMIC DNA]</scope>
    <source>
        <strain evidence="3">SORGH_AS_0422</strain>
    </source>
</reference>
<keyword evidence="1" id="KW-0472">Membrane</keyword>
<name>A0ABU3GX71_9SPHI</name>
<dbReference type="EMBL" id="JAVLVU010000001">
    <property type="protein sequence ID" value="MDT3404371.1"/>
    <property type="molecule type" value="Genomic_DNA"/>
</dbReference>
<sequence length="153" mass="17834">MQTLKVKDYYSTYLIIAIPCTFPIALAIVSSVLNWDVLLAFFITFIIYAVLFTFYVRFLNREQDKYLITADEEKLTLRRYGTFQWNAIVSIEAYTKNFGWGRRRSDSRYVNIKLADGRKLSINVDNCDYSNDEIAERLHKIGGFTNLASVKQN</sequence>
<feature type="transmembrane region" description="Helical" evidence="1">
    <location>
        <begin position="12"/>
        <end position="33"/>
    </location>
</feature>
<keyword evidence="1" id="KW-0812">Transmembrane</keyword>
<protein>
    <submittedName>
        <fullName evidence="2">Uncharacterized membrane protein YraQ (UPF0718 family)</fullName>
    </submittedName>
</protein>
<organism evidence="2 3">
    <name type="scientific">Mucilaginibacter terrae</name>
    <dbReference type="NCBI Taxonomy" id="1955052"/>
    <lineage>
        <taxon>Bacteria</taxon>
        <taxon>Pseudomonadati</taxon>
        <taxon>Bacteroidota</taxon>
        <taxon>Sphingobacteriia</taxon>
        <taxon>Sphingobacteriales</taxon>
        <taxon>Sphingobacteriaceae</taxon>
        <taxon>Mucilaginibacter</taxon>
    </lineage>
</organism>
<proteinExistence type="predicted"/>
<dbReference type="RefSeq" id="WP_311951698.1">
    <property type="nucleotide sequence ID" value="NZ_JAVLVU010000001.1"/>
</dbReference>
<keyword evidence="3" id="KW-1185">Reference proteome</keyword>
<evidence type="ECO:0000313" key="2">
    <source>
        <dbReference type="EMBL" id="MDT3404371.1"/>
    </source>
</evidence>
<feature type="transmembrane region" description="Helical" evidence="1">
    <location>
        <begin position="39"/>
        <end position="58"/>
    </location>
</feature>
<dbReference type="Proteomes" id="UP001258315">
    <property type="component" value="Unassembled WGS sequence"/>
</dbReference>
<keyword evidence="1" id="KW-1133">Transmembrane helix</keyword>
<accession>A0ABU3GX71</accession>